<dbReference type="EMBL" id="JAUEPR010000012">
    <property type="protein sequence ID" value="KAK0479121.1"/>
    <property type="molecule type" value="Genomic_DNA"/>
</dbReference>
<keyword evidence="4" id="KW-1185">Reference proteome</keyword>
<organism evidence="3 4">
    <name type="scientific">Armillaria novae-zelandiae</name>
    <dbReference type="NCBI Taxonomy" id="153914"/>
    <lineage>
        <taxon>Eukaryota</taxon>
        <taxon>Fungi</taxon>
        <taxon>Dikarya</taxon>
        <taxon>Basidiomycota</taxon>
        <taxon>Agaricomycotina</taxon>
        <taxon>Agaricomycetes</taxon>
        <taxon>Agaricomycetidae</taxon>
        <taxon>Agaricales</taxon>
        <taxon>Marasmiineae</taxon>
        <taxon>Physalacriaceae</taxon>
        <taxon>Armillaria</taxon>
    </lineage>
</organism>
<name>A0AA39P8B1_9AGAR</name>
<feature type="region of interest" description="Disordered" evidence="2">
    <location>
        <begin position="252"/>
        <end position="287"/>
    </location>
</feature>
<comment type="caution">
    <text evidence="3">The sequence shown here is derived from an EMBL/GenBank/DDBJ whole genome shotgun (WGS) entry which is preliminary data.</text>
</comment>
<dbReference type="Proteomes" id="UP001175227">
    <property type="component" value="Unassembled WGS sequence"/>
</dbReference>
<reference evidence="3" key="1">
    <citation type="submission" date="2023-06" db="EMBL/GenBank/DDBJ databases">
        <authorList>
            <consortium name="Lawrence Berkeley National Laboratory"/>
            <person name="Ahrendt S."/>
            <person name="Sahu N."/>
            <person name="Indic B."/>
            <person name="Wong-Bajracharya J."/>
            <person name="Merenyi Z."/>
            <person name="Ke H.-M."/>
            <person name="Monk M."/>
            <person name="Kocsube S."/>
            <person name="Drula E."/>
            <person name="Lipzen A."/>
            <person name="Balint B."/>
            <person name="Henrissat B."/>
            <person name="Andreopoulos B."/>
            <person name="Martin F.M."/>
            <person name="Harder C.B."/>
            <person name="Rigling D."/>
            <person name="Ford K.L."/>
            <person name="Foster G.D."/>
            <person name="Pangilinan J."/>
            <person name="Papanicolaou A."/>
            <person name="Barry K."/>
            <person name="LaButti K."/>
            <person name="Viragh M."/>
            <person name="Koriabine M."/>
            <person name="Yan M."/>
            <person name="Riley R."/>
            <person name="Champramary S."/>
            <person name="Plett K.L."/>
            <person name="Tsai I.J."/>
            <person name="Slot J."/>
            <person name="Sipos G."/>
            <person name="Plett J."/>
            <person name="Nagy L.G."/>
            <person name="Grigoriev I.V."/>
        </authorList>
    </citation>
    <scope>NUCLEOTIDE SEQUENCE</scope>
    <source>
        <strain evidence="3">ICMP 16352</strain>
    </source>
</reference>
<sequence length="654" mass="74377">MEESRDCSGNDPATERSLTRSREPFAEPEAELDKPVKRNAPSGGKRFLLDEACEDVQAARDREAGAQQRARLLKVQLGQADRAMKEQYEIWSNKIKELEQRVVQDVTMSDQDNELEALQEAHRSQMEQIVQQQHRLDEEQEMHHRALQQTQQEFEKKLADVLQKEGAEAQRILHEGLDRQRAEAEKAFEDNRQEWEKRMNEKSAEVLAIHQRSQSCVAASSLSPARRYKTWRGATLPTIATVPTITPVSPVPPADPQDGPVNPVATPTPPIMQDSTAPASPAAVPTPPSLADISTPEVKVLLCKLLSAFGLTTVPEQATDGGPVRPVKIDNQHDIVKTTEGNIGPDQQSRWRKKIRTVWYKEFGVEKQEDFGAYTPADEELVSAYDNGRGAGPGEQLVLHFGEKWSTSRWNTSILNQLVKRIEDEKTNNDQWTLANVPQAYILERLRRQLRKSQENYIRCQSRLVSKDGVLRYETAQEAEERAAMQLVTVHDNACSRESKKRKYLCRQGMFKNVIALKSVKGEPDLETWQKLQVIFERLDNHCMSSEEYEVDEIDGRETEYFTVKLCEWRHEDVTGMLHAVDKMGRAEALQSEKGSKPAPRILDTNRFTMEKVPTGLPQAFYNPSWIQKQGPHVIEELRISKEVFQIIKVAFGA</sequence>
<protein>
    <submittedName>
        <fullName evidence="3">Uncharacterized protein</fullName>
    </submittedName>
</protein>
<proteinExistence type="predicted"/>
<evidence type="ECO:0000313" key="3">
    <source>
        <dbReference type="EMBL" id="KAK0479121.1"/>
    </source>
</evidence>
<accession>A0AA39P8B1</accession>
<dbReference type="AlphaFoldDB" id="A0AA39P8B1"/>
<feature type="coiled-coil region" evidence="1">
    <location>
        <begin position="49"/>
        <end position="205"/>
    </location>
</feature>
<gene>
    <name evidence="3" type="ORF">IW261DRAFT_1564486</name>
</gene>
<feature type="region of interest" description="Disordered" evidence="2">
    <location>
        <begin position="1"/>
        <end position="45"/>
    </location>
</feature>
<evidence type="ECO:0000256" key="1">
    <source>
        <dbReference type="SAM" id="Coils"/>
    </source>
</evidence>
<keyword evidence="1" id="KW-0175">Coiled coil</keyword>
<evidence type="ECO:0000256" key="2">
    <source>
        <dbReference type="SAM" id="MobiDB-lite"/>
    </source>
</evidence>
<evidence type="ECO:0000313" key="4">
    <source>
        <dbReference type="Proteomes" id="UP001175227"/>
    </source>
</evidence>
<feature type="compositionally biased region" description="Basic and acidic residues" evidence="2">
    <location>
        <begin position="1"/>
        <end position="36"/>
    </location>
</feature>